<dbReference type="AlphaFoldDB" id="A0A9R0NVU3"/>
<accession>A0A9R0NVU3</accession>
<proteinExistence type="predicted"/>
<dbReference type="EMBL" id="CP002896">
    <property type="protein sequence ID" value="AEK41585.1"/>
    <property type="molecule type" value="Genomic_DNA"/>
</dbReference>
<dbReference type="KEGG" id="amn:RAM_15485"/>
<evidence type="ECO:0000313" key="1">
    <source>
        <dbReference type="EMBL" id="AEK41585.1"/>
    </source>
</evidence>
<reference evidence="1 2" key="1">
    <citation type="journal article" date="2011" name="J. Bacteriol.">
        <title>Whole genome sequence of the rifamycin B-producing strain Amycolatopsis mediterranei S699.</title>
        <authorList>
            <person name="Verma M."/>
            <person name="Kaur J."/>
            <person name="Kumar M."/>
            <person name="Kumari K."/>
            <person name="Saxena A."/>
            <person name="Anand S."/>
            <person name="Nigam A."/>
            <person name="Ravi V."/>
            <person name="Raghuvanshi S."/>
            <person name="Khurana P."/>
            <person name="Tyagi A.K."/>
            <person name="Khurana J.P."/>
            <person name="Lal R."/>
        </authorList>
    </citation>
    <scope>NUCLEOTIDE SEQUENCE [LARGE SCALE GENOMIC DNA]</scope>
    <source>
        <strain evidence="1 2">S699</strain>
    </source>
</reference>
<evidence type="ECO:0000313" key="2">
    <source>
        <dbReference type="Proteomes" id="UP000006138"/>
    </source>
</evidence>
<organism evidence="1 2">
    <name type="scientific">Amycolatopsis mediterranei (strain S699)</name>
    <name type="common">Nocardia mediterranei</name>
    <dbReference type="NCBI Taxonomy" id="713604"/>
    <lineage>
        <taxon>Bacteria</taxon>
        <taxon>Bacillati</taxon>
        <taxon>Actinomycetota</taxon>
        <taxon>Actinomycetes</taxon>
        <taxon>Pseudonocardiales</taxon>
        <taxon>Pseudonocardiaceae</taxon>
        <taxon>Amycolatopsis</taxon>
    </lineage>
</organism>
<sequence>MVRVTCGNALVDRGECVEELLEAPKVWMEALPLLGPRGARPRGVQLEVGKVKAVSECGQRVVTTFARV</sequence>
<keyword evidence="2" id="KW-1185">Reference proteome</keyword>
<gene>
    <name evidence="1" type="ordered locus">RAM_15485</name>
</gene>
<name>A0A9R0NVU3_AMYMS</name>
<dbReference type="Proteomes" id="UP000006138">
    <property type="component" value="Chromosome"/>
</dbReference>
<protein>
    <submittedName>
        <fullName evidence="1">Uncharacterized protein</fullName>
    </submittedName>
</protein>